<dbReference type="AlphaFoldDB" id="A0A7S0NJ78"/>
<protein>
    <submittedName>
        <fullName evidence="2">Uncharacterized protein</fullName>
    </submittedName>
</protein>
<name>A0A7S0NJ78_MICPS</name>
<evidence type="ECO:0000313" key="2">
    <source>
        <dbReference type="EMBL" id="CAD8516568.1"/>
    </source>
</evidence>
<proteinExistence type="predicted"/>
<dbReference type="EMBL" id="HBEQ01005065">
    <property type="protein sequence ID" value="CAD8516568.1"/>
    <property type="molecule type" value="Transcribed_RNA"/>
</dbReference>
<evidence type="ECO:0000256" key="1">
    <source>
        <dbReference type="SAM" id="MobiDB-lite"/>
    </source>
</evidence>
<reference evidence="2" key="1">
    <citation type="submission" date="2021-01" db="EMBL/GenBank/DDBJ databases">
        <authorList>
            <person name="Corre E."/>
            <person name="Pelletier E."/>
            <person name="Niang G."/>
            <person name="Scheremetjew M."/>
            <person name="Finn R."/>
            <person name="Kale V."/>
            <person name="Holt S."/>
            <person name="Cochrane G."/>
            <person name="Meng A."/>
            <person name="Brown T."/>
            <person name="Cohen L."/>
        </authorList>
    </citation>
    <scope>NUCLEOTIDE SEQUENCE</scope>
    <source>
        <strain evidence="2">CCMP1723</strain>
    </source>
</reference>
<sequence length="111" mass="12093">MPSTAVAMLESSSRGRKATKDATADCGRTCVNAKKDSKAAAAVIGADPIVRRRGLVRKLVRVGRGASKFTSRRYLEESELVGKEAAAIIQMIGLVFVVALVDRYEENYDRF</sequence>
<accession>A0A7S0NJ78</accession>
<feature type="region of interest" description="Disordered" evidence="1">
    <location>
        <begin position="1"/>
        <end position="21"/>
    </location>
</feature>
<gene>
    <name evidence="2" type="ORF">MCOM1403_LOCUS3994</name>
</gene>
<organism evidence="2">
    <name type="scientific">Micromonas pusilla</name>
    <name type="common">Picoplanktonic green alga</name>
    <name type="synonym">Chromulina pusilla</name>
    <dbReference type="NCBI Taxonomy" id="38833"/>
    <lineage>
        <taxon>Eukaryota</taxon>
        <taxon>Viridiplantae</taxon>
        <taxon>Chlorophyta</taxon>
        <taxon>Mamiellophyceae</taxon>
        <taxon>Mamiellales</taxon>
        <taxon>Mamiellaceae</taxon>
        <taxon>Micromonas</taxon>
    </lineage>
</organism>